<dbReference type="Pfam" id="PF14467">
    <property type="entry name" value="DUF4426"/>
    <property type="match status" value="1"/>
</dbReference>
<sequence>MAYSKLIVTKYFFLIISLALGLGLLLSSPVSAEQKQELGSWEVHYIALNSTFLTPQVAKQYGIVRSKFNGLINISVLDRQDKAAQSVVLTGEAKNLLGVIKKLTFKQVTEGKAIYYLAVLPFSDLEQYRISININDGIEQKTLKFQHKFYAD</sequence>
<reference evidence="2 3" key="1">
    <citation type="journal article" date="2017" name="Antonie Van Leeuwenhoek">
        <title>Rhizobium rhizosphaerae sp. nov., a novel species isolated from rice rhizosphere.</title>
        <authorList>
            <person name="Zhao J.J."/>
            <person name="Zhang J."/>
            <person name="Zhang R.J."/>
            <person name="Zhang C.W."/>
            <person name="Yin H.Q."/>
            <person name="Zhang X.X."/>
        </authorList>
    </citation>
    <scope>NUCLEOTIDE SEQUENCE [LARGE SCALE GENOMIC DNA]</scope>
    <source>
        <strain evidence="2 3">BSs20135</strain>
    </source>
</reference>
<dbReference type="RefSeq" id="WP_007624222.1">
    <property type="nucleotide sequence ID" value="NZ_BAEO01000062.1"/>
</dbReference>
<comment type="caution">
    <text evidence="2">The sequence shown here is derived from an EMBL/GenBank/DDBJ whole genome shotgun (WGS) entry which is preliminary data.</text>
</comment>
<name>K6XL47_9ALTE</name>
<evidence type="ECO:0000313" key="2">
    <source>
        <dbReference type="EMBL" id="GAC21359.1"/>
    </source>
</evidence>
<accession>K6XL47</accession>
<keyword evidence="3" id="KW-1185">Reference proteome</keyword>
<dbReference type="STRING" id="493475.GARC_4417"/>
<dbReference type="Proteomes" id="UP000006327">
    <property type="component" value="Unassembled WGS sequence"/>
</dbReference>
<gene>
    <name evidence="2" type="ORF">GARC_4417</name>
</gene>
<organism evidence="2 3">
    <name type="scientific">Paraglaciecola arctica BSs20135</name>
    <dbReference type="NCBI Taxonomy" id="493475"/>
    <lineage>
        <taxon>Bacteria</taxon>
        <taxon>Pseudomonadati</taxon>
        <taxon>Pseudomonadota</taxon>
        <taxon>Gammaproteobacteria</taxon>
        <taxon>Alteromonadales</taxon>
        <taxon>Alteromonadaceae</taxon>
        <taxon>Paraglaciecola</taxon>
    </lineage>
</organism>
<proteinExistence type="predicted"/>
<evidence type="ECO:0000259" key="1">
    <source>
        <dbReference type="Pfam" id="PF14467"/>
    </source>
</evidence>
<protein>
    <recommendedName>
        <fullName evidence="1">DUF4426 domain-containing protein</fullName>
    </recommendedName>
</protein>
<dbReference type="eggNOG" id="ENOG503303T">
    <property type="taxonomic scope" value="Bacteria"/>
</dbReference>
<evidence type="ECO:0000313" key="3">
    <source>
        <dbReference type="Proteomes" id="UP000006327"/>
    </source>
</evidence>
<dbReference type="AlphaFoldDB" id="K6XL47"/>
<dbReference type="Gene3D" id="2.60.40.3340">
    <property type="entry name" value="Domain of unknown function DUF4426"/>
    <property type="match status" value="1"/>
</dbReference>
<dbReference type="InterPro" id="IPR025218">
    <property type="entry name" value="DUF4426"/>
</dbReference>
<feature type="domain" description="DUF4426" evidence="1">
    <location>
        <begin position="35"/>
        <end position="152"/>
    </location>
</feature>
<dbReference type="EMBL" id="BAEO01000062">
    <property type="protein sequence ID" value="GAC21359.1"/>
    <property type="molecule type" value="Genomic_DNA"/>
</dbReference>